<evidence type="ECO:0000256" key="1">
    <source>
        <dbReference type="SAM" id="MobiDB-lite"/>
    </source>
</evidence>
<feature type="compositionally biased region" description="Basic and acidic residues" evidence="1">
    <location>
        <begin position="57"/>
        <end position="83"/>
    </location>
</feature>
<dbReference type="AlphaFoldDB" id="A0A382V5G7"/>
<name>A0A382V5G7_9ZZZZ</name>
<organism evidence="2">
    <name type="scientific">marine metagenome</name>
    <dbReference type="NCBI Taxonomy" id="408172"/>
    <lineage>
        <taxon>unclassified sequences</taxon>
        <taxon>metagenomes</taxon>
        <taxon>ecological metagenomes</taxon>
    </lineage>
</organism>
<dbReference type="EMBL" id="UINC01149042">
    <property type="protein sequence ID" value="SVD41265.1"/>
    <property type="molecule type" value="Genomic_DNA"/>
</dbReference>
<accession>A0A382V5G7</accession>
<feature type="region of interest" description="Disordered" evidence="1">
    <location>
        <begin position="30"/>
        <end position="83"/>
    </location>
</feature>
<sequence>MLDGEPLKRILPKLTGRESEAEILKQLEKKRKDAGLWGKTKRPGSPGRHTRSEDEDDKKAADKEKEKDRKLYRDRSQYRPRDW</sequence>
<gene>
    <name evidence="2" type="ORF">METZ01_LOCUS394119</name>
</gene>
<proteinExistence type="predicted"/>
<reference evidence="2" key="1">
    <citation type="submission" date="2018-05" db="EMBL/GenBank/DDBJ databases">
        <authorList>
            <person name="Lanie J.A."/>
            <person name="Ng W.-L."/>
            <person name="Kazmierczak K.M."/>
            <person name="Andrzejewski T.M."/>
            <person name="Davidsen T.M."/>
            <person name="Wayne K.J."/>
            <person name="Tettelin H."/>
            <person name="Glass J.I."/>
            <person name="Rusch D."/>
            <person name="Podicherti R."/>
            <person name="Tsui H.-C.T."/>
            <person name="Winkler M.E."/>
        </authorList>
    </citation>
    <scope>NUCLEOTIDE SEQUENCE</scope>
</reference>
<evidence type="ECO:0000313" key="2">
    <source>
        <dbReference type="EMBL" id="SVD41265.1"/>
    </source>
</evidence>
<protein>
    <submittedName>
        <fullName evidence="2">Uncharacterized protein</fullName>
    </submittedName>
</protein>